<comment type="caution">
    <text evidence="1">The sequence shown here is derived from an EMBL/GenBank/DDBJ whole genome shotgun (WGS) entry which is preliminary data.</text>
</comment>
<reference evidence="1" key="2">
    <citation type="journal article" date="2022" name="Nat. Biotechnol.">
        <title>Carbon-negative production of acetone and isopropanol by gas fermentation at industrial pilot scale.</title>
        <authorList>
            <person name="Liew F.E."/>
            <person name="Nogle R."/>
            <person name="Abdalla T."/>
            <person name="Rasor B.J."/>
            <person name="Canter C."/>
            <person name="Jensen R.O."/>
            <person name="Wang L."/>
            <person name="Strutz J."/>
            <person name="Chirania P."/>
            <person name="De Tissera S."/>
            <person name="Mueller A.P."/>
            <person name="Ruan Z."/>
            <person name="Gao A."/>
            <person name="Tran L."/>
            <person name="Engle N.L."/>
            <person name="Bromley J.C."/>
            <person name="Daniell J."/>
            <person name="Conrado R."/>
            <person name="Tschaplinski T.J."/>
            <person name="Giannone R.J."/>
            <person name="Hettich R.L."/>
            <person name="Karim A.S."/>
            <person name="Simpson S.D."/>
            <person name="Brown S.D."/>
            <person name="Leang C."/>
            <person name="Jewett M.C."/>
            <person name="Kopke M."/>
        </authorList>
    </citation>
    <scope>NUCLEOTIDE SEQUENCE</scope>
    <source>
        <strain evidence="1">DJ015</strain>
    </source>
</reference>
<protein>
    <submittedName>
        <fullName evidence="1">TetR/AcrR family transcriptional regulator</fullName>
    </submittedName>
</protein>
<proteinExistence type="predicted"/>
<name>A0AAW3WHF8_CLOBE</name>
<evidence type="ECO:0000313" key="2">
    <source>
        <dbReference type="Proteomes" id="UP001194098"/>
    </source>
</evidence>
<sequence length="33" mass="4023">LQNILFGEKNLYSISKDEYLEQIINYTQTTWKK</sequence>
<dbReference type="Proteomes" id="UP001194098">
    <property type="component" value="Unassembled WGS sequence"/>
</dbReference>
<dbReference type="EMBL" id="JABAGV010000338">
    <property type="protein sequence ID" value="MBC2478282.1"/>
    <property type="molecule type" value="Genomic_DNA"/>
</dbReference>
<reference evidence="1" key="1">
    <citation type="submission" date="2020-04" db="EMBL/GenBank/DDBJ databases">
        <authorList>
            <person name="Brown S."/>
        </authorList>
    </citation>
    <scope>NUCLEOTIDE SEQUENCE</scope>
    <source>
        <strain evidence="1">DJ015</strain>
    </source>
</reference>
<feature type="non-terminal residue" evidence="1">
    <location>
        <position position="1"/>
    </location>
</feature>
<gene>
    <name evidence="1" type="ORF">HGI39_27145</name>
</gene>
<organism evidence="1 2">
    <name type="scientific">Clostridium beijerinckii</name>
    <name type="common">Clostridium MP</name>
    <dbReference type="NCBI Taxonomy" id="1520"/>
    <lineage>
        <taxon>Bacteria</taxon>
        <taxon>Bacillati</taxon>
        <taxon>Bacillota</taxon>
        <taxon>Clostridia</taxon>
        <taxon>Eubacteriales</taxon>
        <taxon>Clostridiaceae</taxon>
        <taxon>Clostridium</taxon>
    </lineage>
</organism>
<dbReference type="AlphaFoldDB" id="A0AAW3WHF8"/>
<accession>A0AAW3WHF8</accession>
<evidence type="ECO:0000313" key="1">
    <source>
        <dbReference type="EMBL" id="MBC2478282.1"/>
    </source>
</evidence>